<proteinExistence type="inferred from homology"/>
<dbReference type="GO" id="GO:0007165">
    <property type="term" value="P:signal transduction"/>
    <property type="evidence" value="ECO:0007669"/>
    <property type="project" value="UniProtKB-KW"/>
</dbReference>
<sequence>MTAKTRLTLSIILIFIMSAALFASTLSPAASKGGAMFVWQMSFLIIAIIGSIVALITLNSSVFGQLNLLSKYAKDIKKGKPKTSLPKDLADEILEVGNDVQDAIKALTVKTEESNKAKTELETRAAKLEQDLKESQSELKDVKSAMDSIIKSASNAQGISGKLFAGIEELSAQVNQVSTGMIIQRDRVTETATAMEEMNCTVLEVAQNASMAAQSSSQSKENAQRGADGVTTAIKSFEQIKGTILNLKVTMSALGEQADSIGQIMKIITDIADQTNLLALNAAIEAARAGDAGRGFAVVADEVRKLAEKTMDATKGVGEAVSKIQANARENISAVDAAAEEIVHSTESAAESGNLMKEIVGIVDDTNTQVESIATASEEQSAASEEINMAISDVARVSQETSEGMSNSAHALTEIASIVEELDSIVQGISSGRVVDTSSGKIVEWSDDLSVNVRTIDEHHMVLINMINDLYQAMRQRKTGSKVTDIVDKLLEYTKYHFGYEEKIFDKYRYPDSASHKKLHRSFENKIEEFGNSLASGKATVSNEVIRFLKDWLVKHIMIVDHKYSEFMNDHGIH</sequence>
<dbReference type="InterPro" id="IPR012827">
    <property type="entry name" value="Hemerythrin_metal-bd"/>
</dbReference>
<dbReference type="CDD" id="cd11386">
    <property type="entry name" value="MCP_signal"/>
    <property type="match status" value="1"/>
</dbReference>
<evidence type="ECO:0000313" key="9">
    <source>
        <dbReference type="EMBL" id="SDK90499.1"/>
    </source>
</evidence>
<keyword evidence="4 5" id="KW-0807">Transducer</keyword>
<keyword evidence="2" id="KW-0479">Metal-binding</keyword>
<dbReference type="GO" id="GO:0046872">
    <property type="term" value="F:metal ion binding"/>
    <property type="evidence" value="ECO:0007669"/>
    <property type="project" value="UniProtKB-KW"/>
</dbReference>
<gene>
    <name evidence="9" type="ORF">SAMN05660337_1651</name>
</gene>
<dbReference type="NCBIfam" id="NF033749">
    <property type="entry name" value="bact_hemeryth"/>
    <property type="match status" value="1"/>
</dbReference>
<comment type="similarity">
    <text evidence="1">Belongs to the hemerythrin family.</text>
</comment>
<dbReference type="SUPFAM" id="SSF58104">
    <property type="entry name" value="Methyl-accepting chemotaxis protein (MCP) signaling domain"/>
    <property type="match status" value="1"/>
</dbReference>
<dbReference type="Gene3D" id="1.10.287.950">
    <property type="entry name" value="Methyl-accepting chemotaxis protein"/>
    <property type="match status" value="1"/>
</dbReference>
<keyword evidence="6" id="KW-0175">Coiled coil</keyword>
<evidence type="ECO:0000259" key="8">
    <source>
        <dbReference type="PROSITE" id="PS50111"/>
    </source>
</evidence>
<dbReference type="InterPro" id="IPR012312">
    <property type="entry name" value="Hemerythrin-like"/>
</dbReference>
<dbReference type="PANTHER" id="PTHR32089">
    <property type="entry name" value="METHYL-ACCEPTING CHEMOTAXIS PROTEIN MCPB"/>
    <property type="match status" value="1"/>
</dbReference>
<dbReference type="Gene3D" id="1.20.120.50">
    <property type="entry name" value="Hemerythrin-like"/>
    <property type="match status" value="1"/>
</dbReference>
<dbReference type="GO" id="GO:0016020">
    <property type="term" value="C:membrane"/>
    <property type="evidence" value="ECO:0007669"/>
    <property type="project" value="InterPro"/>
</dbReference>
<evidence type="ECO:0000256" key="1">
    <source>
        <dbReference type="ARBA" id="ARBA00010587"/>
    </source>
</evidence>
<dbReference type="AlphaFoldDB" id="A0A1G9FQ40"/>
<dbReference type="Proteomes" id="UP000199053">
    <property type="component" value="Unassembled WGS sequence"/>
</dbReference>
<feature type="domain" description="Methyl-accepting transducer" evidence="8">
    <location>
        <begin position="159"/>
        <end position="395"/>
    </location>
</feature>
<evidence type="ECO:0000256" key="4">
    <source>
        <dbReference type="ARBA" id="ARBA00023224"/>
    </source>
</evidence>
<dbReference type="PANTHER" id="PTHR32089:SF112">
    <property type="entry name" value="LYSOZYME-LIKE PROTEIN-RELATED"/>
    <property type="match status" value="1"/>
</dbReference>
<dbReference type="Pfam" id="PF00015">
    <property type="entry name" value="MCPsignal"/>
    <property type="match status" value="1"/>
</dbReference>
<evidence type="ECO:0000313" key="10">
    <source>
        <dbReference type="Proteomes" id="UP000199053"/>
    </source>
</evidence>
<dbReference type="EMBL" id="FNGA01000002">
    <property type="protein sequence ID" value="SDK90499.1"/>
    <property type="molecule type" value="Genomic_DNA"/>
</dbReference>
<keyword evidence="7" id="KW-0472">Membrane</keyword>
<keyword evidence="10" id="KW-1185">Reference proteome</keyword>
<dbReference type="Pfam" id="PF01814">
    <property type="entry name" value="Hemerythrin"/>
    <property type="match status" value="1"/>
</dbReference>
<reference evidence="10" key="1">
    <citation type="submission" date="2016-10" db="EMBL/GenBank/DDBJ databases">
        <authorList>
            <person name="Varghese N."/>
            <person name="Submissions S."/>
        </authorList>
    </citation>
    <scope>NUCLEOTIDE SEQUENCE [LARGE SCALE GENOMIC DNA]</scope>
    <source>
        <strain evidence="10">DSM 16995</strain>
    </source>
</reference>
<dbReference type="STRING" id="246191.SAMN05660337_1651"/>
<dbReference type="SMART" id="SM00283">
    <property type="entry name" value="MA"/>
    <property type="match status" value="1"/>
</dbReference>
<evidence type="ECO:0000256" key="5">
    <source>
        <dbReference type="PROSITE-ProRule" id="PRU00284"/>
    </source>
</evidence>
<evidence type="ECO:0000256" key="6">
    <source>
        <dbReference type="SAM" id="Coils"/>
    </source>
</evidence>
<dbReference type="PROSITE" id="PS00550">
    <property type="entry name" value="HEMERYTHRINS"/>
    <property type="match status" value="1"/>
</dbReference>
<dbReference type="SUPFAM" id="SSF47188">
    <property type="entry name" value="Hemerythrin-like"/>
    <property type="match status" value="1"/>
</dbReference>
<feature type="coiled-coil region" evidence="6">
    <location>
        <begin position="111"/>
        <end position="145"/>
    </location>
</feature>
<name>A0A1G9FQ40_9BACT</name>
<feature type="transmembrane region" description="Helical" evidence="7">
    <location>
        <begin position="41"/>
        <end position="69"/>
    </location>
</feature>
<dbReference type="InterPro" id="IPR004089">
    <property type="entry name" value="MCPsignal_dom"/>
</dbReference>
<keyword evidence="3" id="KW-0408">Iron</keyword>
<dbReference type="InterPro" id="IPR016131">
    <property type="entry name" value="Haemerythrin_Fe_BS"/>
</dbReference>
<evidence type="ECO:0000256" key="2">
    <source>
        <dbReference type="ARBA" id="ARBA00022723"/>
    </source>
</evidence>
<dbReference type="OrthoDB" id="9765238at2"/>
<organism evidence="9 10">
    <name type="scientific">Maridesulfovibrio ferrireducens</name>
    <dbReference type="NCBI Taxonomy" id="246191"/>
    <lineage>
        <taxon>Bacteria</taxon>
        <taxon>Pseudomonadati</taxon>
        <taxon>Thermodesulfobacteriota</taxon>
        <taxon>Desulfovibrionia</taxon>
        <taxon>Desulfovibrionales</taxon>
        <taxon>Desulfovibrionaceae</taxon>
        <taxon>Maridesulfovibrio</taxon>
    </lineage>
</organism>
<dbReference type="NCBIfam" id="TIGR02481">
    <property type="entry name" value="hemeryth_dom"/>
    <property type="match status" value="1"/>
</dbReference>
<dbReference type="CDD" id="cd12107">
    <property type="entry name" value="Hemerythrin"/>
    <property type="match status" value="1"/>
</dbReference>
<keyword evidence="7" id="KW-0812">Transmembrane</keyword>
<evidence type="ECO:0000256" key="7">
    <source>
        <dbReference type="SAM" id="Phobius"/>
    </source>
</evidence>
<dbReference type="PROSITE" id="PS50111">
    <property type="entry name" value="CHEMOTAXIS_TRANSDUC_2"/>
    <property type="match status" value="1"/>
</dbReference>
<dbReference type="RefSeq" id="WP_092159977.1">
    <property type="nucleotide sequence ID" value="NZ_FNGA01000002.1"/>
</dbReference>
<accession>A0A1G9FQ40</accession>
<dbReference type="InterPro" id="IPR035938">
    <property type="entry name" value="Hemerythrin-like_sf"/>
</dbReference>
<protein>
    <submittedName>
        <fullName evidence="9">Hemerythrin</fullName>
    </submittedName>
</protein>
<keyword evidence="7" id="KW-1133">Transmembrane helix</keyword>
<evidence type="ECO:0000256" key="3">
    <source>
        <dbReference type="ARBA" id="ARBA00023004"/>
    </source>
</evidence>